<sequence length="186" mass="22309">MRSELKELREHLQRTVASQVELIFNILGDLEVDSRFTVLEQKVDVFAKELNDLIGERVAHFTKWEVQQHKDLKGQVMELQEELAACKKELARAMRQGCIAMQPREKKMQKPRSYDRMREARRPYTDACDIKTWEKFKRELKRQLYPESIKDMVMINLRRLRQKGSICKYVREYSTLMLEIPEMSER</sequence>
<gene>
    <name evidence="3" type="ORF">RJ639_028099</name>
</gene>
<name>A0AA88X4H0_9ASTE</name>
<dbReference type="Proteomes" id="UP001188597">
    <property type="component" value="Unassembled WGS sequence"/>
</dbReference>
<reference evidence="3" key="1">
    <citation type="submission" date="2022-12" db="EMBL/GenBank/DDBJ databases">
        <title>Draft genome assemblies for two species of Escallonia (Escalloniales).</title>
        <authorList>
            <person name="Chanderbali A."/>
            <person name="Dervinis C."/>
            <person name="Anghel I."/>
            <person name="Soltis D."/>
            <person name="Soltis P."/>
            <person name="Zapata F."/>
        </authorList>
    </citation>
    <scope>NUCLEOTIDE SEQUENCE</scope>
    <source>
        <strain evidence="3">UCBG64.0493</strain>
        <tissue evidence="3">Leaf</tissue>
    </source>
</reference>
<keyword evidence="1" id="KW-0175">Coiled coil</keyword>
<dbReference type="EMBL" id="JAVXUP010000075">
    <property type="protein sequence ID" value="KAK3039517.1"/>
    <property type="molecule type" value="Genomic_DNA"/>
</dbReference>
<dbReference type="InterPro" id="IPR005162">
    <property type="entry name" value="Retrotrans_gag_dom"/>
</dbReference>
<evidence type="ECO:0000313" key="4">
    <source>
        <dbReference type="Proteomes" id="UP001188597"/>
    </source>
</evidence>
<accession>A0AA88X4H0</accession>
<evidence type="ECO:0000256" key="1">
    <source>
        <dbReference type="SAM" id="Coils"/>
    </source>
</evidence>
<dbReference type="Pfam" id="PF03732">
    <property type="entry name" value="Retrotrans_gag"/>
    <property type="match status" value="1"/>
</dbReference>
<evidence type="ECO:0000259" key="2">
    <source>
        <dbReference type="Pfam" id="PF03732"/>
    </source>
</evidence>
<feature type="domain" description="Retrotransposon gag" evidence="2">
    <location>
        <begin position="121"/>
        <end position="184"/>
    </location>
</feature>
<dbReference type="AlphaFoldDB" id="A0AA88X4H0"/>
<proteinExistence type="predicted"/>
<organism evidence="3 4">
    <name type="scientific">Escallonia herrerae</name>
    <dbReference type="NCBI Taxonomy" id="1293975"/>
    <lineage>
        <taxon>Eukaryota</taxon>
        <taxon>Viridiplantae</taxon>
        <taxon>Streptophyta</taxon>
        <taxon>Embryophyta</taxon>
        <taxon>Tracheophyta</taxon>
        <taxon>Spermatophyta</taxon>
        <taxon>Magnoliopsida</taxon>
        <taxon>eudicotyledons</taxon>
        <taxon>Gunneridae</taxon>
        <taxon>Pentapetalae</taxon>
        <taxon>asterids</taxon>
        <taxon>campanulids</taxon>
        <taxon>Escalloniales</taxon>
        <taxon>Escalloniaceae</taxon>
        <taxon>Escallonia</taxon>
    </lineage>
</organism>
<protein>
    <recommendedName>
        <fullName evidence="2">Retrotransposon gag domain-containing protein</fullName>
    </recommendedName>
</protein>
<evidence type="ECO:0000313" key="3">
    <source>
        <dbReference type="EMBL" id="KAK3039517.1"/>
    </source>
</evidence>
<feature type="coiled-coil region" evidence="1">
    <location>
        <begin position="69"/>
        <end position="96"/>
    </location>
</feature>
<comment type="caution">
    <text evidence="3">The sequence shown here is derived from an EMBL/GenBank/DDBJ whole genome shotgun (WGS) entry which is preliminary data.</text>
</comment>
<keyword evidence="4" id="KW-1185">Reference proteome</keyword>